<evidence type="ECO:0000313" key="2">
    <source>
        <dbReference type="EMBL" id="TWT83804.1"/>
    </source>
</evidence>
<organism evidence="2 3">
    <name type="scientific">Novipirellula herctigrandis</name>
    <dbReference type="NCBI Taxonomy" id="2527986"/>
    <lineage>
        <taxon>Bacteria</taxon>
        <taxon>Pseudomonadati</taxon>
        <taxon>Planctomycetota</taxon>
        <taxon>Planctomycetia</taxon>
        <taxon>Pirellulales</taxon>
        <taxon>Pirellulaceae</taxon>
        <taxon>Novipirellula</taxon>
    </lineage>
</organism>
<feature type="region of interest" description="Disordered" evidence="1">
    <location>
        <begin position="117"/>
        <end position="181"/>
    </location>
</feature>
<evidence type="ECO:0000256" key="1">
    <source>
        <dbReference type="SAM" id="MobiDB-lite"/>
    </source>
</evidence>
<accession>A0A5C5Z903</accession>
<dbReference type="EMBL" id="SJPJ01000001">
    <property type="protein sequence ID" value="TWT83804.1"/>
    <property type="molecule type" value="Genomic_DNA"/>
</dbReference>
<reference evidence="2 3" key="1">
    <citation type="submission" date="2019-02" db="EMBL/GenBank/DDBJ databases">
        <title>Deep-cultivation of Planctomycetes and their phenomic and genomic characterization uncovers novel biology.</title>
        <authorList>
            <person name="Wiegand S."/>
            <person name="Jogler M."/>
            <person name="Boedeker C."/>
            <person name="Pinto D."/>
            <person name="Vollmers J."/>
            <person name="Rivas-Marin E."/>
            <person name="Kohn T."/>
            <person name="Peeters S.H."/>
            <person name="Heuer A."/>
            <person name="Rast P."/>
            <person name="Oberbeckmann S."/>
            <person name="Bunk B."/>
            <person name="Jeske O."/>
            <person name="Meyerdierks A."/>
            <person name="Storesund J.E."/>
            <person name="Kallscheuer N."/>
            <person name="Luecker S."/>
            <person name="Lage O.M."/>
            <person name="Pohl T."/>
            <person name="Merkel B.J."/>
            <person name="Hornburger P."/>
            <person name="Mueller R.-W."/>
            <person name="Bruemmer F."/>
            <person name="Labrenz M."/>
            <person name="Spormann A.M."/>
            <person name="Op Den Camp H."/>
            <person name="Overmann J."/>
            <person name="Amann R."/>
            <person name="Jetten M.S.M."/>
            <person name="Mascher T."/>
            <person name="Medema M.H."/>
            <person name="Devos D.P."/>
            <person name="Kaster A.-K."/>
            <person name="Ovreas L."/>
            <person name="Rohde M."/>
            <person name="Galperin M.Y."/>
            <person name="Jogler C."/>
        </authorList>
    </citation>
    <scope>NUCLEOTIDE SEQUENCE [LARGE SCALE GENOMIC DNA]</scope>
    <source>
        <strain evidence="2 3">CA13</strain>
    </source>
</reference>
<comment type="caution">
    <text evidence="2">The sequence shown here is derived from an EMBL/GenBank/DDBJ whole genome shotgun (WGS) entry which is preliminary data.</text>
</comment>
<dbReference type="OrthoDB" id="290747at2"/>
<sequence>MNQTYTQPENTEESEMVVAAAVEELQVVVSDVDQFLSCWLDRLSDTVVSHQPLPTTDPQLRKRIKDFQRQQAEWDNQRQCEELEIQRKLDEITQAWLHLEAEQRKLLQAKELQMLGSQESSVSGDAVSAVTRTSPERYESEPIPSADSLSSNVKHSSDTTVQQFQRLRREIESSRPHLGRR</sequence>
<name>A0A5C5Z903_9BACT</name>
<dbReference type="AlphaFoldDB" id="A0A5C5Z903"/>
<dbReference type="RefSeq" id="WP_146401197.1">
    <property type="nucleotide sequence ID" value="NZ_SJPJ01000001.1"/>
</dbReference>
<feature type="compositionally biased region" description="Polar residues" evidence="1">
    <location>
        <begin position="147"/>
        <end position="165"/>
    </location>
</feature>
<protein>
    <submittedName>
        <fullName evidence="2">Uncharacterized protein</fullName>
    </submittedName>
</protein>
<proteinExistence type="predicted"/>
<dbReference type="Proteomes" id="UP000315010">
    <property type="component" value="Unassembled WGS sequence"/>
</dbReference>
<gene>
    <name evidence="2" type="ORF">CA13_52750</name>
</gene>
<keyword evidence="3" id="KW-1185">Reference proteome</keyword>
<evidence type="ECO:0000313" key="3">
    <source>
        <dbReference type="Proteomes" id="UP000315010"/>
    </source>
</evidence>